<feature type="domain" description="HAMP" evidence="3">
    <location>
        <begin position="291"/>
        <end position="346"/>
    </location>
</feature>
<evidence type="ECO:0000313" key="4">
    <source>
        <dbReference type="EMBL" id="MEN7547462.1"/>
    </source>
</evidence>
<comment type="caution">
    <text evidence="4">The sequence shown here is derived from an EMBL/GenBank/DDBJ whole genome shotgun (WGS) entry which is preliminary data.</text>
</comment>
<feature type="transmembrane region" description="Helical" evidence="2">
    <location>
        <begin position="265"/>
        <end position="287"/>
    </location>
</feature>
<dbReference type="RefSeq" id="WP_346820250.1">
    <property type="nucleotide sequence ID" value="NZ_JBDKWZ010000003.1"/>
</dbReference>
<dbReference type="Pfam" id="PF13185">
    <property type="entry name" value="GAF_2"/>
    <property type="match status" value="1"/>
</dbReference>
<name>A0AAW9S1I6_9BACT</name>
<dbReference type="Gene3D" id="3.30.450.40">
    <property type="match status" value="1"/>
</dbReference>
<evidence type="ECO:0000259" key="3">
    <source>
        <dbReference type="PROSITE" id="PS50885"/>
    </source>
</evidence>
<keyword evidence="5" id="KW-1185">Reference proteome</keyword>
<organism evidence="4 5">
    <name type="scientific">Rapidithrix thailandica</name>
    <dbReference type="NCBI Taxonomy" id="413964"/>
    <lineage>
        <taxon>Bacteria</taxon>
        <taxon>Pseudomonadati</taxon>
        <taxon>Bacteroidota</taxon>
        <taxon>Cytophagia</taxon>
        <taxon>Cytophagales</taxon>
        <taxon>Flammeovirgaceae</taxon>
        <taxon>Rapidithrix</taxon>
    </lineage>
</organism>
<dbReference type="InterPro" id="IPR003018">
    <property type="entry name" value="GAF"/>
</dbReference>
<dbReference type="InterPro" id="IPR029016">
    <property type="entry name" value="GAF-like_dom_sf"/>
</dbReference>
<dbReference type="GO" id="GO:0007165">
    <property type="term" value="P:signal transduction"/>
    <property type="evidence" value="ECO:0007669"/>
    <property type="project" value="InterPro"/>
</dbReference>
<protein>
    <submittedName>
        <fullName evidence="4">GAF domain-containing protein</fullName>
    </submittedName>
</protein>
<feature type="transmembrane region" description="Helical" evidence="2">
    <location>
        <begin position="6"/>
        <end position="23"/>
    </location>
</feature>
<dbReference type="PROSITE" id="PS50885">
    <property type="entry name" value="HAMP"/>
    <property type="match status" value="1"/>
</dbReference>
<dbReference type="EMBL" id="JBDKWZ010000003">
    <property type="protein sequence ID" value="MEN7547462.1"/>
    <property type="molecule type" value="Genomic_DNA"/>
</dbReference>
<feature type="coiled-coil region" evidence="1">
    <location>
        <begin position="528"/>
        <end position="569"/>
    </location>
</feature>
<gene>
    <name evidence="4" type="ORF">AAG747_06065</name>
</gene>
<dbReference type="InterPro" id="IPR003660">
    <property type="entry name" value="HAMP_dom"/>
</dbReference>
<dbReference type="SUPFAM" id="SSF55781">
    <property type="entry name" value="GAF domain-like"/>
    <property type="match status" value="1"/>
</dbReference>
<keyword evidence="2" id="KW-1133">Transmembrane helix</keyword>
<keyword evidence="2" id="KW-0812">Transmembrane</keyword>
<reference evidence="4 5" key="1">
    <citation type="submission" date="2024-04" db="EMBL/GenBank/DDBJ databases">
        <title>Novel genus in family Flammeovirgaceae.</title>
        <authorList>
            <person name="Nguyen T.H."/>
            <person name="Vuong T.Q."/>
            <person name="Le H."/>
            <person name="Kim S.-G."/>
        </authorList>
    </citation>
    <scope>NUCLEOTIDE SEQUENCE [LARGE SCALE GENOMIC DNA]</scope>
    <source>
        <strain evidence="4 5">JCM 23209</strain>
    </source>
</reference>
<keyword evidence="1" id="KW-0175">Coiled coil</keyword>
<dbReference type="GO" id="GO:0016020">
    <property type="term" value="C:membrane"/>
    <property type="evidence" value="ECO:0007669"/>
    <property type="project" value="InterPro"/>
</dbReference>
<evidence type="ECO:0000313" key="5">
    <source>
        <dbReference type="Proteomes" id="UP001403385"/>
    </source>
</evidence>
<keyword evidence="2" id="KW-0472">Membrane</keyword>
<dbReference type="Pfam" id="PF00672">
    <property type="entry name" value="HAMP"/>
    <property type="match status" value="1"/>
</dbReference>
<dbReference type="Proteomes" id="UP001403385">
    <property type="component" value="Unassembled WGS sequence"/>
</dbReference>
<dbReference type="AlphaFoldDB" id="A0AAW9S1I6"/>
<dbReference type="Gene3D" id="6.10.340.10">
    <property type="match status" value="1"/>
</dbReference>
<evidence type="ECO:0000256" key="1">
    <source>
        <dbReference type="SAM" id="Coils"/>
    </source>
</evidence>
<evidence type="ECO:0000256" key="2">
    <source>
        <dbReference type="SAM" id="Phobius"/>
    </source>
</evidence>
<sequence>MLFSYSLIILLGVLFCGIALLVNRRITRYSRIQEKIAELKLHHEAAWRAYQSMLLEDLIRPEFMTSQHSPNTLLFEEHVEGIVHSLVRIQKSEYVRDDVNLLRTLATFKQIADEYTARFSQLKEKLTERGFKDHGMVGKMREYVHALEEMQEMVPLADILMLRRHEKDYLLRKEEKYKLKLQKQAEAMQVMIEGMALDPTTKNRLKNKIQAYYHQFEQITQIDQRIGVSNQEGLKGKLREQAQQMEALCVQLKERSTQKYHQEVNWLKGVLLGLALLIILSCVFITFRVTKVITQPLSALTKAIANSDKGPSYVDKLLKGVSTRDEIGTLIFAFKNMLGEIQESVRSEKEKAAELESLVQENKNRLWINEQSHLLNAILQDPDKEFKEMLNAFLMQLLNSAGFLVGAIYLIDKDEKEQVVLTMEACYAYQRKKFIEKYIYPGEGTVGQSYLEKEAIYLSDVPKDYIQIRSGLGEDTARYVATVPAVFNEQVVAVFELLAFQTPTDTNLQLIQKAINGFAIQVYSKINIHRNKILLQEAREQIASMREREMDLNQTLESLRASYETLERKVNEQKAPAF</sequence>
<proteinExistence type="predicted"/>
<feature type="coiled-coil region" evidence="1">
    <location>
        <begin position="338"/>
        <end position="365"/>
    </location>
</feature>
<accession>A0AAW9S1I6</accession>